<dbReference type="Pfam" id="PF00933">
    <property type="entry name" value="Glyco_hydro_3"/>
    <property type="match status" value="1"/>
</dbReference>
<name>A0AAJ6MRX2_9PSED</name>
<dbReference type="InterPro" id="IPR017853">
    <property type="entry name" value="GH"/>
</dbReference>
<dbReference type="EMBL" id="CP134081">
    <property type="protein sequence ID" value="WNC08053.1"/>
    <property type="molecule type" value="Genomic_DNA"/>
</dbReference>
<dbReference type="InterPro" id="IPR036962">
    <property type="entry name" value="Glyco_hydro_3_N_sf"/>
</dbReference>
<dbReference type="PANTHER" id="PTHR42715">
    <property type="entry name" value="BETA-GLUCOSIDASE"/>
    <property type="match status" value="1"/>
</dbReference>
<accession>A0AAJ6MRX2</accession>
<dbReference type="InterPro" id="IPR050288">
    <property type="entry name" value="Cellulose_deg_GH3"/>
</dbReference>
<dbReference type="SUPFAM" id="SSF51445">
    <property type="entry name" value="(Trans)glycosidases"/>
    <property type="match status" value="1"/>
</dbReference>
<dbReference type="InterPro" id="IPR002772">
    <property type="entry name" value="Glyco_hydro_3_C"/>
</dbReference>
<dbReference type="Gene3D" id="2.60.40.10">
    <property type="entry name" value="Immunoglobulins"/>
    <property type="match status" value="1"/>
</dbReference>
<dbReference type="GO" id="GO:0004553">
    <property type="term" value="F:hydrolase activity, hydrolyzing O-glycosyl compounds"/>
    <property type="evidence" value="ECO:0007669"/>
    <property type="project" value="InterPro"/>
</dbReference>
<evidence type="ECO:0000256" key="2">
    <source>
        <dbReference type="ARBA" id="ARBA00022801"/>
    </source>
</evidence>
<evidence type="ECO:0000313" key="5">
    <source>
        <dbReference type="EMBL" id="WNC08053.1"/>
    </source>
</evidence>
<dbReference type="InterPro" id="IPR001764">
    <property type="entry name" value="Glyco_hydro_3_N"/>
</dbReference>
<dbReference type="SUPFAM" id="SSF52279">
    <property type="entry name" value="Beta-D-glucan exohydrolase, C-terminal domain"/>
    <property type="match status" value="1"/>
</dbReference>
<dbReference type="Gene3D" id="3.40.50.1700">
    <property type="entry name" value="Glycoside hydrolase family 3 C-terminal domain"/>
    <property type="match status" value="1"/>
</dbReference>
<sequence>MAAGARRNVACLALAETVFPGRGHFDKPQFGIRLMNSTPQNSLHPAIFADAQTLRAQAQRLVTQMSEDEKFSWLSGPMAIPVGDTQKPAGAIGSAAYYPAIRRLGIPAMQQADASLGISNIGNVRPGDHATGLPSSLALGASFNTRLAYESGALVGREARAKGFNVQLAGGINLIREPRCGRNFEYVSEDPLLSGVIGGHSVAGIQAQGVVSTVKHFIANGQETGRVMVSSNLSEPAMRESDLLAFQIAIELGSPGAVMPGYNLINGDYASENEFLLNHVLKGQWHYPGWVMSDWGATHSTVKAALAGLDVQSGANLDDQEYFGQALRDAVTDGRVPQSRIDDMVTRILTSLLAVGILDQDETKPKPQPIDFSAHKLIAQRQAEEGIVLLKNDAGWLPIPLKRKRILVIGEHADHGVLCGGGSSAVTPLGSLKKEGTTIMGVGVDKVYQPAPLVAAIAEESSAEEVTFLDGSDIDLAVFEGGRSDVVIVFAQEWRSEGLDAVGLGLPGHQDALIGAVAAANRATVVVIQSGGPVLMPWKDEVGAILAAWYPGSGAAAAIAGVLFGRVNPSGRLPLTFPASEAQLPRPEQIDPETTTSNPGMPRKGGIIPIDYDIEGSDVGYRWFAREGLKPLFPFGFGLSYTQYEISGLNVAYGEHIKASVQVMNSGKRAGKLVVQCYVARLGEEGFVRRLAGFAKVDLAAGQHSIVELELEPRVFARYEEGPDGGGFKIAKGTYRVWAAQHAEAEDAYQDIVVGEDRFIAP</sequence>
<dbReference type="Proteomes" id="UP001258207">
    <property type="component" value="Chromosome"/>
</dbReference>
<organism evidence="5 6">
    <name type="scientific">Pseudomonas coleopterorum</name>
    <dbReference type="NCBI Taxonomy" id="1605838"/>
    <lineage>
        <taxon>Bacteria</taxon>
        <taxon>Pseudomonadati</taxon>
        <taxon>Pseudomonadota</taxon>
        <taxon>Gammaproteobacteria</taxon>
        <taxon>Pseudomonadales</taxon>
        <taxon>Pseudomonadaceae</taxon>
        <taxon>Pseudomonas</taxon>
    </lineage>
</organism>
<evidence type="ECO:0000259" key="4">
    <source>
        <dbReference type="SMART" id="SM01217"/>
    </source>
</evidence>
<dbReference type="InterPro" id="IPR026891">
    <property type="entry name" value="Fn3-like"/>
</dbReference>
<dbReference type="Gene3D" id="3.20.20.300">
    <property type="entry name" value="Glycoside hydrolase, family 3, N-terminal domain"/>
    <property type="match status" value="1"/>
</dbReference>
<feature type="region of interest" description="Disordered" evidence="3">
    <location>
        <begin position="582"/>
        <end position="602"/>
    </location>
</feature>
<feature type="domain" description="Fibronectin type III-like" evidence="4">
    <location>
        <begin position="673"/>
        <end position="743"/>
    </location>
</feature>
<dbReference type="PRINTS" id="PR00133">
    <property type="entry name" value="GLHYDRLASE3"/>
</dbReference>
<evidence type="ECO:0000256" key="1">
    <source>
        <dbReference type="ARBA" id="ARBA00005336"/>
    </source>
</evidence>
<dbReference type="Pfam" id="PF14310">
    <property type="entry name" value="Fn3-like"/>
    <property type="match status" value="1"/>
</dbReference>
<evidence type="ECO:0000256" key="3">
    <source>
        <dbReference type="SAM" id="MobiDB-lite"/>
    </source>
</evidence>
<protein>
    <submittedName>
        <fullName evidence="5">Beta-glucosidase</fullName>
    </submittedName>
</protein>
<dbReference type="InterPro" id="IPR013783">
    <property type="entry name" value="Ig-like_fold"/>
</dbReference>
<dbReference type="RefSeq" id="WP_310791067.1">
    <property type="nucleotide sequence ID" value="NZ_CP134081.1"/>
</dbReference>
<keyword evidence="2" id="KW-0378">Hydrolase</keyword>
<dbReference type="GO" id="GO:0005975">
    <property type="term" value="P:carbohydrate metabolic process"/>
    <property type="evidence" value="ECO:0007669"/>
    <property type="project" value="InterPro"/>
</dbReference>
<dbReference type="AlphaFoldDB" id="A0AAJ6MRX2"/>
<comment type="similarity">
    <text evidence="1">Belongs to the glycosyl hydrolase 3 family.</text>
</comment>
<evidence type="ECO:0000313" key="6">
    <source>
        <dbReference type="Proteomes" id="UP001258207"/>
    </source>
</evidence>
<proteinExistence type="inferred from homology"/>
<dbReference type="SMART" id="SM01217">
    <property type="entry name" value="Fn3_like"/>
    <property type="match status" value="1"/>
</dbReference>
<reference evidence="5" key="1">
    <citation type="submission" date="2023-09" db="EMBL/GenBank/DDBJ databases">
        <title>First report of Pseudomonas coleopterorum DJ13 causing leaf spot on Rhododendron pulchrum Sweet in China.</title>
        <authorList>
            <person name="Zhang Y."/>
        </authorList>
    </citation>
    <scope>NUCLEOTIDE SEQUENCE</scope>
    <source>
        <strain evidence="5">DJ13</strain>
    </source>
</reference>
<gene>
    <name evidence="5" type="ORF">RI108_12045</name>
</gene>
<dbReference type="PANTHER" id="PTHR42715:SF10">
    <property type="entry name" value="BETA-GLUCOSIDASE"/>
    <property type="match status" value="1"/>
</dbReference>
<dbReference type="InterPro" id="IPR036881">
    <property type="entry name" value="Glyco_hydro_3_C_sf"/>
</dbReference>
<dbReference type="Pfam" id="PF01915">
    <property type="entry name" value="Glyco_hydro_3_C"/>
    <property type="match status" value="1"/>
</dbReference>